<feature type="compositionally biased region" description="Basic and acidic residues" evidence="3">
    <location>
        <begin position="49"/>
        <end position="64"/>
    </location>
</feature>
<keyword evidence="6" id="KW-1185">Reference proteome</keyword>
<dbReference type="InterPro" id="IPR050468">
    <property type="entry name" value="Cuticle_Struct_Prot"/>
</dbReference>
<dbReference type="AlphaFoldDB" id="A0A1I8MD95"/>
<dbReference type="KEGG" id="mde:101898309"/>
<dbReference type="PANTHER" id="PTHR10380:SF218">
    <property type="entry name" value="ADULT CUTICLE PROTEIN 65AA-RELATED"/>
    <property type="match status" value="1"/>
</dbReference>
<evidence type="ECO:0000313" key="5">
    <source>
        <dbReference type="EnsemblMetazoa" id="MDOA003718-PB"/>
    </source>
</evidence>
<dbReference type="Pfam" id="PF00379">
    <property type="entry name" value="Chitin_bind_4"/>
    <property type="match status" value="1"/>
</dbReference>
<dbReference type="VEuPathDB" id="VectorBase:MDOA003718"/>
<evidence type="ECO:0000256" key="4">
    <source>
        <dbReference type="SAM" id="SignalP"/>
    </source>
</evidence>
<organism evidence="5">
    <name type="scientific">Musca domestica</name>
    <name type="common">House fly</name>
    <dbReference type="NCBI Taxonomy" id="7370"/>
    <lineage>
        <taxon>Eukaryota</taxon>
        <taxon>Metazoa</taxon>
        <taxon>Ecdysozoa</taxon>
        <taxon>Arthropoda</taxon>
        <taxon>Hexapoda</taxon>
        <taxon>Insecta</taxon>
        <taxon>Pterygota</taxon>
        <taxon>Neoptera</taxon>
        <taxon>Endopterygota</taxon>
        <taxon>Diptera</taxon>
        <taxon>Brachycera</taxon>
        <taxon>Muscomorpha</taxon>
        <taxon>Muscoidea</taxon>
        <taxon>Muscidae</taxon>
        <taxon>Musca</taxon>
    </lineage>
</organism>
<dbReference type="PANTHER" id="PTHR10380">
    <property type="entry name" value="CUTICLE PROTEIN"/>
    <property type="match status" value="1"/>
</dbReference>
<dbReference type="GeneID" id="101898309"/>
<dbReference type="Proteomes" id="UP001652621">
    <property type="component" value="Unplaced"/>
</dbReference>
<sequence>MKFFIVFAALFAVALAAPRPDHEHAEILKLESNVEHDGYSFASETSDGTSRHEEGKLKEVKGEHGDEHAIVVHGEFSWKDHHDGKVYTVKYVADENGFQPTGDHLPQLASH</sequence>
<protein>
    <submittedName>
        <fullName evidence="7">Larval cuticle protein 5</fullName>
    </submittedName>
</protein>
<dbReference type="eggNOG" id="ENOG502TD3X">
    <property type="taxonomic scope" value="Eukaryota"/>
</dbReference>
<evidence type="ECO:0000313" key="6">
    <source>
        <dbReference type="Proteomes" id="UP001652621"/>
    </source>
</evidence>
<dbReference type="GO" id="GO:0008010">
    <property type="term" value="F:structural constituent of chitin-based larval cuticle"/>
    <property type="evidence" value="ECO:0007669"/>
    <property type="project" value="TreeGrafter"/>
</dbReference>
<proteinExistence type="predicted"/>
<keyword evidence="1 2" id="KW-0193">Cuticle</keyword>
<dbReference type="PROSITE" id="PS51155">
    <property type="entry name" value="CHIT_BIND_RR_2"/>
    <property type="match status" value="1"/>
</dbReference>
<dbReference type="RefSeq" id="XP_011291149.1">
    <property type="nucleotide sequence ID" value="XM_011292847.2"/>
</dbReference>
<dbReference type="OrthoDB" id="7252746at2759"/>
<dbReference type="EnsemblMetazoa" id="MDOA003718-RB">
    <property type="protein sequence ID" value="MDOA003718-PB"/>
    <property type="gene ID" value="MDOA003718"/>
</dbReference>
<reference evidence="7" key="2">
    <citation type="submission" date="2025-04" db="UniProtKB">
        <authorList>
            <consortium name="RefSeq"/>
        </authorList>
    </citation>
    <scope>IDENTIFICATION</scope>
    <source>
        <strain evidence="7">Aabys</strain>
    </source>
</reference>
<keyword evidence="4" id="KW-0732">Signal</keyword>
<evidence type="ECO:0000256" key="1">
    <source>
        <dbReference type="ARBA" id="ARBA00022460"/>
    </source>
</evidence>
<name>A0A1I8MD95_MUSDO</name>
<feature type="chain" id="PRO_5044560179" evidence="4">
    <location>
        <begin position="17"/>
        <end position="111"/>
    </location>
</feature>
<gene>
    <name evidence="5" type="primary">101898309</name>
    <name evidence="7" type="synonym">LOC101898309</name>
</gene>
<evidence type="ECO:0000313" key="7">
    <source>
        <dbReference type="RefSeq" id="XP_011291149.1"/>
    </source>
</evidence>
<dbReference type="GO" id="GO:0062129">
    <property type="term" value="C:chitin-based extracellular matrix"/>
    <property type="evidence" value="ECO:0007669"/>
    <property type="project" value="TreeGrafter"/>
</dbReference>
<dbReference type="VEuPathDB" id="VectorBase:MDOMA2_017069"/>
<evidence type="ECO:0000256" key="2">
    <source>
        <dbReference type="PROSITE-ProRule" id="PRU00497"/>
    </source>
</evidence>
<reference evidence="5" key="1">
    <citation type="submission" date="2020-05" db="UniProtKB">
        <authorList>
            <consortium name="EnsemblMetazoa"/>
        </authorList>
    </citation>
    <scope>IDENTIFICATION</scope>
    <source>
        <strain evidence="5">Aabys</strain>
    </source>
</reference>
<feature type="signal peptide" evidence="4">
    <location>
        <begin position="1"/>
        <end position="16"/>
    </location>
</feature>
<accession>A0A1I8MD95</accession>
<evidence type="ECO:0000256" key="3">
    <source>
        <dbReference type="SAM" id="MobiDB-lite"/>
    </source>
</evidence>
<dbReference type="InterPro" id="IPR000618">
    <property type="entry name" value="Insect_cuticle"/>
</dbReference>
<dbReference type="STRING" id="7370.A0A1I8MD95"/>
<feature type="region of interest" description="Disordered" evidence="3">
    <location>
        <begin position="39"/>
        <end position="64"/>
    </location>
</feature>